<dbReference type="AlphaFoldDB" id="A0A6C0ID76"/>
<name>A0A6C0ID76_9ZZZZ</name>
<protein>
    <submittedName>
        <fullName evidence="1">Uncharacterized protein</fullName>
    </submittedName>
</protein>
<dbReference type="EMBL" id="MN740141">
    <property type="protein sequence ID" value="QHT89483.1"/>
    <property type="molecule type" value="Genomic_DNA"/>
</dbReference>
<accession>A0A6C0ID76</accession>
<reference evidence="1" key="1">
    <citation type="journal article" date="2020" name="Nature">
        <title>Giant virus diversity and host interactions through global metagenomics.</title>
        <authorList>
            <person name="Schulz F."/>
            <person name="Roux S."/>
            <person name="Paez-Espino D."/>
            <person name="Jungbluth S."/>
            <person name="Walsh D.A."/>
            <person name="Denef V.J."/>
            <person name="McMahon K.D."/>
            <person name="Konstantinidis K.T."/>
            <person name="Eloe-Fadrosh E.A."/>
            <person name="Kyrpides N.C."/>
            <person name="Woyke T."/>
        </authorList>
    </citation>
    <scope>NUCLEOTIDE SEQUENCE</scope>
    <source>
        <strain evidence="1">GVMAG-M-3300023184-60</strain>
    </source>
</reference>
<sequence>MNNIDIIPCAINNKNKQLISNPITCQFESRKMFGKIFSKVLGLNRTSITTYSSHNNISALKSEF</sequence>
<evidence type="ECO:0000313" key="1">
    <source>
        <dbReference type="EMBL" id="QHT89483.1"/>
    </source>
</evidence>
<organism evidence="1">
    <name type="scientific">viral metagenome</name>
    <dbReference type="NCBI Taxonomy" id="1070528"/>
    <lineage>
        <taxon>unclassified sequences</taxon>
        <taxon>metagenomes</taxon>
        <taxon>organismal metagenomes</taxon>
    </lineage>
</organism>
<proteinExistence type="predicted"/>